<dbReference type="FunFam" id="3.80.10.10:FF:002366">
    <property type="entry name" value="Uncharacterized protein"/>
    <property type="match status" value="1"/>
</dbReference>
<dbReference type="eggNOG" id="ENOG502QR17">
    <property type="taxonomic scope" value="Eukaryota"/>
</dbReference>
<evidence type="ECO:0000313" key="3">
    <source>
        <dbReference type="EMBL" id="ONH93434.1"/>
    </source>
</evidence>
<dbReference type="InterPro" id="IPR050648">
    <property type="entry name" value="F-box_LRR-repeat"/>
</dbReference>
<dbReference type="InterPro" id="IPR036047">
    <property type="entry name" value="F-box-like_dom_sf"/>
</dbReference>
<dbReference type="PROSITE" id="PS50181">
    <property type="entry name" value="FBOX"/>
    <property type="match status" value="1"/>
</dbReference>
<feature type="compositionally biased region" description="Acidic residues" evidence="1">
    <location>
        <begin position="114"/>
        <end position="125"/>
    </location>
</feature>
<reference evidence="3 4" key="1">
    <citation type="journal article" date="2013" name="Nat. Genet.">
        <title>The high-quality draft genome of peach (Prunus persica) identifies unique patterns of genetic diversity, domestication and genome evolution.</title>
        <authorList>
            <consortium name="International Peach Genome Initiative"/>
            <person name="Verde I."/>
            <person name="Abbott A.G."/>
            <person name="Scalabrin S."/>
            <person name="Jung S."/>
            <person name="Shu S."/>
            <person name="Marroni F."/>
            <person name="Zhebentyayeva T."/>
            <person name="Dettori M.T."/>
            <person name="Grimwood J."/>
            <person name="Cattonaro F."/>
            <person name="Zuccolo A."/>
            <person name="Rossini L."/>
            <person name="Jenkins J."/>
            <person name="Vendramin E."/>
            <person name="Meisel L.A."/>
            <person name="Decroocq V."/>
            <person name="Sosinski B."/>
            <person name="Prochnik S."/>
            <person name="Mitros T."/>
            <person name="Policriti A."/>
            <person name="Cipriani G."/>
            <person name="Dondini L."/>
            <person name="Ficklin S."/>
            <person name="Goodstein D.M."/>
            <person name="Xuan P."/>
            <person name="Del Fabbro C."/>
            <person name="Aramini V."/>
            <person name="Copetti D."/>
            <person name="Gonzalez S."/>
            <person name="Horner D.S."/>
            <person name="Falchi R."/>
            <person name="Lucas S."/>
            <person name="Mica E."/>
            <person name="Maldonado J."/>
            <person name="Lazzari B."/>
            <person name="Bielenberg D."/>
            <person name="Pirona R."/>
            <person name="Miculan M."/>
            <person name="Barakat A."/>
            <person name="Testolin R."/>
            <person name="Stella A."/>
            <person name="Tartarini S."/>
            <person name="Tonutti P."/>
            <person name="Arus P."/>
            <person name="Orellana A."/>
            <person name="Wells C."/>
            <person name="Main D."/>
            <person name="Vizzotto G."/>
            <person name="Silva H."/>
            <person name="Salamini F."/>
            <person name="Schmutz J."/>
            <person name="Morgante M."/>
            <person name="Rokhsar D.S."/>
        </authorList>
    </citation>
    <scope>NUCLEOTIDE SEQUENCE [LARGE SCALE GENOMIC DNA]</scope>
    <source>
        <strain evidence="4">cv. Nemared</strain>
    </source>
</reference>
<accession>A0A251N5B0</accession>
<dbReference type="SUPFAM" id="SSF81383">
    <property type="entry name" value="F-box domain"/>
    <property type="match status" value="1"/>
</dbReference>
<keyword evidence="4" id="KW-1185">Reference proteome</keyword>
<feature type="domain" description="F-box" evidence="2">
    <location>
        <begin position="133"/>
        <end position="177"/>
    </location>
</feature>
<dbReference type="PANTHER" id="PTHR13382">
    <property type="entry name" value="MITOCHONDRIAL ATP SYNTHASE COUPLING FACTOR B"/>
    <property type="match status" value="1"/>
</dbReference>
<dbReference type="PANTHER" id="PTHR13382:SF21">
    <property type="entry name" value="OS12G0601000 PROTEIN"/>
    <property type="match status" value="1"/>
</dbReference>
<name>A0A251N5B0_PRUPE</name>
<dbReference type="OrthoDB" id="6362633at2759"/>
<dbReference type="GO" id="GO:0000077">
    <property type="term" value="P:DNA damage checkpoint signaling"/>
    <property type="evidence" value="ECO:0007669"/>
    <property type="project" value="EnsemblPlants"/>
</dbReference>
<evidence type="ECO:0000256" key="1">
    <source>
        <dbReference type="SAM" id="MobiDB-lite"/>
    </source>
</evidence>
<evidence type="ECO:0000313" key="4">
    <source>
        <dbReference type="Proteomes" id="UP000006882"/>
    </source>
</evidence>
<dbReference type="AlphaFoldDB" id="A0A251N5B0"/>
<dbReference type="Pfam" id="PF12937">
    <property type="entry name" value="F-box-like"/>
    <property type="match status" value="1"/>
</dbReference>
<dbReference type="EMBL" id="CM007658">
    <property type="protein sequence ID" value="ONH93434.1"/>
    <property type="molecule type" value="Genomic_DNA"/>
</dbReference>
<sequence length="602" mass="65220">MQQQRHHHQSHFSAAGPTTPFGSTAMAPTASSEAKRGKRRGSYNCGRCGQPKKGHSCHLPAADEAFVADVPSPSDLSVPPLPPRKPYSHLRRALSFDDDVDSSGWGGGGGGDFDSPDPDPDEIDDLVVDSESGTGLCGLPASCLWDILKRLPPPELLSAAMVCKGWRETTRRLWKAAEMLRIRVPARAQVGLVGSVLQKCPALVNLSLRMESDVDATLLAWITFSCPNLEFLEITTSETAINRITGDELGRFVADRRLLKSLKMEGCSNLGGFALSSSSLSTIWFSGLHSLSKMVFNCPNLKEISVDFSSHENDNTDLVTMVDALGRNCPRLQNIHIASIQLSNAVVLALTAAQLRGLRMLSLVLGSDITDASVAAIASSYPNLELLDLSGSSITDSGIGMICNVFPDTLSRLLVALCPNISASFIQFATAQLPLLELLDCGMTICDPNSLDSTSEETTGFELAQTSNAKVHLSYQKLIIKHGRLKKLSLWGCSGLDALYLNCPEVKDLNLNSCKNLYPERLVLQCPNLENVHASGCQELLVGAIQSQVNNNFAGVDSLLPCKRLADGSKRVRVPHFLSAQSSDDDKKRRRVERPKCNVHVF</sequence>
<organism evidence="3 4">
    <name type="scientific">Prunus persica</name>
    <name type="common">Peach</name>
    <name type="synonym">Amygdalus persica</name>
    <dbReference type="NCBI Taxonomy" id="3760"/>
    <lineage>
        <taxon>Eukaryota</taxon>
        <taxon>Viridiplantae</taxon>
        <taxon>Streptophyta</taxon>
        <taxon>Embryophyta</taxon>
        <taxon>Tracheophyta</taxon>
        <taxon>Spermatophyta</taxon>
        <taxon>Magnoliopsida</taxon>
        <taxon>eudicotyledons</taxon>
        <taxon>Gunneridae</taxon>
        <taxon>Pentapetalae</taxon>
        <taxon>rosids</taxon>
        <taxon>fabids</taxon>
        <taxon>Rosales</taxon>
        <taxon>Rosaceae</taxon>
        <taxon>Amygdaloideae</taxon>
        <taxon>Amygdaleae</taxon>
        <taxon>Prunus</taxon>
    </lineage>
</organism>
<dbReference type="InterPro" id="IPR032675">
    <property type="entry name" value="LRR_dom_sf"/>
</dbReference>
<dbReference type="GO" id="GO:0005737">
    <property type="term" value="C:cytoplasm"/>
    <property type="evidence" value="ECO:0000318"/>
    <property type="project" value="GO_Central"/>
</dbReference>
<dbReference type="GO" id="GO:0051302">
    <property type="term" value="P:regulation of cell division"/>
    <property type="evidence" value="ECO:0007669"/>
    <property type="project" value="EnsemblPlants"/>
</dbReference>
<dbReference type="GO" id="GO:0001673">
    <property type="term" value="C:male germ cell nucleus"/>
    <property type="evidence" value="ECO:0007669"/>
    <property type="project" value="EnsemblPlants"/>
</dbReference>
<dbReference type="InterPro" id="IPR001810">
    <property type="entry name" value="F-box_dom"/>
</dbReference>
<feature type="region of interest" description="Disordered" evidence="1">
    <location>
        <begin position="1"/>
        <end position="56"/>
    </location>
</feature>
<dbReference type="STRING" id="3760.A0A251N5B0"/>
<protein>
    <recommendedName>
        <fullName evidence="2">F-box domain-containing protein</fullName>
    </recommendedName>
</protein>
<feature type="region of interest" description="Disordered" evidence="1">
    <location>
        <begin position="99"/>
        <end position="125"/>
    </location>
</feature>
<dbReference type="Gene3D" id="1.20.1280.50">
    <property type="match status" value="1"/>
</dbReference>
<dbReference type="GO" id="GO:0009793">
    <property type="term" value="P:embryo development ending in seed dormancy"/>
    <property type="evidence" value="ECO:0007669"/>
    <property type="project" value="EnsemblPlants"/>
</dbReference>
<dbReference type="Gramene" id="ONH93434">
    <property type="protein sequence ID" value="ONH93434"/>
    <property type="gene ID" value="PRUPE_8G232000"/>
</dbReference>
<proteinExistence type="predicted"/>
<dbReference type="GO" id="GO:0019005">
    <property type="term" value="C:SCF ubiquitin ligase complex"/>
    <property type="evidence" value="ECO:0007669"/>
    <property type="project" value="EnsemblPlants"/>
</dbReference>
<dbReference type="GO" id="GO:0035861">
    <property type="term" value="C:site of double-strand break"/>
    <property type="evidence" value="ECO:0007669"/>
    <property type="project" value="EnsemblPlants"/>
</dbReference>
<evidence type="ECO:0000259" key="2">
    <source>
        <dbReference type="PROSITE" id="PS50181"/>
    </source>
</evidence>
<dbReference type="Gene3D" id="3.80.10.10">
    <property type="entry name" value="Ribonuclease Inhibitor"/>
    <property type="match status" value="1"/>
</dbReference>
<feature type="compositionally biased region" description="Basic residues" evidence="1">
    <location>
        <begin position="1"/>
        <end position="10"/>
    </location>
</feature>
<dbReference type="Proteomes" id="UP000006882">
    <property type="component" value="Chromosome G8"/>
</dbReference>
<dbReference type="GO" id="GO:0055047">
    <property type="term" value="P:generative cell mitosis"/>
    <property type="evidence" value="ECO:0007669"/>
    <property type="project" value="EnsemblPlants"/>
</dbReference>
<gene>
    <name evidence="3" type="ORF">PRUPE_8G232000</name>
</gene>
<dbReference type="GO" id="GO:0031146">
    <property type="term" value="P:SCF-dependent proteasomal ubiquitin-dependent protein catabolic process"/>
    <property type="evidence" value="ECO:0007669"/>
    <property type="project" value="EnsemblPlants"/>
</dbReference>
<dbReference type="SUPFAM" id="SSF52047">
    <property type="entry name" value="RNI-like"/>
    <property type="match status" value="1"/>
</dbReference>
<dbReference type="GO" id="GO:0009555">
    <property type="term" value="P:pollen development"/>
    <property type="evidence" value="ECO:0007669"/>
    <property type="project" value="EnsemblPlants"/>
</dbReference>
<dbReference type="SMR" id="A0A251N5B0"/>